<evidence type="ECO:0000313" key="8">
    <source>
        <dbReference type="EMBL" id="SDZ28169.1"/>
    </source>
</evidence>
<evidence type="ECO:0000259" key="7">
    <source>
        <dbReference type="Pfam" id="PF06271"/>
    </source>
</evidence>
<keyword evidence="2" id="KW-1003">Cell membrane</keyword>
<sequence length="169" mass="19091">MDNHLTDAQNNEKAPVKETYTAAGFWMRFWAYLIDMFAVGSLHSIILGFTSFFVDLGELTIGIYSIAGALTAFLTFSYFILLTKLYGQTLGKMIMGIKVLSEREAGMSWLNVIMRELVGRYLHKAVVMLNALYLVAAFHPQKRGLHDMLGETYVVLVPRENSQKIRLSS</sequence>
<evidence type="ECO:0000256" key="5">
    <source>
        <dbReference type="ARBA" id="ARBA00023136"/>
    </source>
</evidence>
<protein>
    <submittedName>
        <fullName evidence="8">Uncharacterized membrane protein YckC, RDD family</fullName>
    </submittedName>
</protein>
<proteinExistence type="predicted"/>
<dbReference type="EMBL" id="FNPI01000009">
    <property type="protein sequence ID" value="SDZ28169.1"/>
    <property type="molecule type" value="Genomic_DNA"/>
</dbReference>
<keyword evidence="9" id="KW-1185">Reference proteome</keyword>
<organism evidence="8 9">
    <name type="scientific">Evansella caseinilytica</name>
    <dbReference type="NCBI Taxonomy" id="1503961"/>
    <lineage>
        <taxon>Bacteria</taxon>
        <taxon>Bacillati</taxon>
        <taxon>Bacillota</taxon>
        <taxon>Bacilli</taxon>
        <taxon>Bacillales</taxon>
        <taxon>Bacillaceae</taxon>
        <taxon>Evansella</taxon>
    </lineage>
</organism>
<dbReference type="Proteomes" id="UP000198935">
    <property type="component" value="Unassembled WGS sequence"/>
</dbReference>
<dbReference type="Pfam" id="PF06271">
    <property type="entry name" value="RDD"/>
    <property type="match status" value="1"/>
</dbReference>
<gene>
    <name evidence="8" type="ORF">SAMN05421736_1096</name>
</gene>
<accession>A0A1H3RTE0</accession>
<dbReference type="PANTHER" id="PTHR36115:SF9">
    <property type="entry name" value="LMO1584 PROTEIN"/>
    <property type="match status" value="1"/>
</dbReference>
<name>A0A1H3RTE0_9BACI</name>
<evidence type="ECO:0000256" key="6">
    <source>
        <dbReference type="SAM" id="Phobius"/>
    </source>
</evidence>
<evidence type="ECO:0000313" key="9">
    <source>
        <dbReference type="Proteomes" id="UP000198935"/>
    </source>
</evidence>
<dbReference type="GO" id="GO:0005886">
    <property type="term" value="C:plasma membrane"/>
    <property type="evidence" value="ECO:0007669"/>
    <property type="project" value="UniProtKB-SubCell"/>
</dbReference>
<feature type="transmembrane region" description="Helical" evidence="6">
    <location>
        <begin position="29"/>
        <end position="54"/>
    </location>
</feature>
<reference evidence="9" key="1">
    <citation type="submission" date="2016-10" db="EMBL/GenBank/DDBJ databases">
        <authorList>
            <person name="Varghese N."/>
            <person name="Submissions S."/>
        </authorList>
    </citation>
    <scope>NUCLEOTIDE SEQUENCE [LARGE SCALE GENOMIC DNA]</scope>
    <source>
        <strain evidence="9">SP</strain>
    </source>
</reference>
<dbReference type="AlphaFoldDB" id="A0A1H3RTE0"/>
<comment type="subcellular location">
    <subcellularLocation>
        <location evidence="1">Cell membrane</location>
        <topology evidence="1">Multi-pass membrane protein</topology>
    </subcellularLocation>
</comment>
<dbReference type="InterPro" id="IPR010432">
    <property type="entry name" value="RDD"/>
</dbReference>
<evidence type="ECO:0000256" key="3">
    <source>
        <dbReference type="ARBA" id="ARBA00022692"/>
    </source>
</evidence>
<evidence type="ECO:0000256" key="1">
    <source>
        <dbReference type="ARBA" id="ARBA00004651"/>
    </source>
</evidence>
<feature type="transmembrane region" description="Helical" evidence="6">
    <location>
        <begin position="121"/>
        <end position="138"/>
    </location>
</feature>
<keyword evidence="4 6" id="KW-1133">Transmembrane helix</keyword>
<evidence type="ECO:0000256" key="2">
    <source>
        <dbReference type="ARBA" id="ARBA00022475"/>
    </source>
</evidence>
<feature type="domain" description="RDD" evidence="7">
    <location>
        <begin position="23"/>
        <end position="150"/>
    </location>
</feature>
<dbReference type="PANTHER" id="PTHR36115">
    <property type="entry name" value="PROLINE-RICH ANTIGEN HOMOLOG-RELATED"/>
    <property type="match status" value="1"/>
</dbReference>
<evidence type="ECO:0000256" key="4">
    <source>
        <dbReference type="ARBA" id="ARBA00022989"/>
    </source>
</evidence>
<keyword evidence="5 6" id="KW-0472">Membrane</keyword>
<dbReference type="STRING" id="1503961.SAMN05421736_1096"/>
<keyword evidence="3 6" id="KW-0812">Transmembrane</keyword>
<dbReference type="InterPro" id="IPR051791">
    <property type="entry name" value="Pra-immunoreactive"/>
</dbReference>
<feature type="transmembrane region" description="Helical" evidence="6">
    <location>
        <begin position="61"/>
        <end position="81"/>
    </location>
</feature>